<accession>A0AAD4NA32</accession>
<evidence type="ECO:0000313" key="3">
    <source>
        <dbReference type="Proteomes" id="UP001201812"/>
    </source>
</evidence>
<evidence type="ECO:0000256" key="1">
    <source>
        <dbReference type="SAM" id="MobiDB-lite"/>
    </source>
</evidence>
<gene>
    <name evidence="2" type="ORF">DdX_04799</name>
</gene>
<organism evidence="2 3">
    <name type="scientific">Ditylenchus destructor</name>
    <dbReference type="NCBI Taxonomy" id="166010"/>
    <lineage>
        <taxon>Eukaryota</taxon>
        <taxon>Metazoa</taxon>
        <taxon>Ecdysozoa</taxon>
        <taxon>Nematoda</taxon>
        <taxon>Chromadorea</taxon>
        <taxon>Rhabditida</taxon>
        <taxon>Tylenchina</taxon>
        <taxon>Tylenchomorpha</taxon>
        <taxon>Sphaerularioidea</taxon>
        <taxon>Anguinidae</taxon>
        <taxon>Anguininae</taxon>
        <taxon>Ditylenchus</taxon>
    </lineage>
</organism>
<comment type="caution">
    <text evidence="2">The sequence shown here is derived from an EMBL/GenBank/DDBJ whole genome shotgun (WGS) entry which is preliminary data.</text>
</comment>
<keyword evidence="3" id="KW-1185">Reference proteome</keyword>
<dbReference type="EMBL" id="JAKKPZ010000005">
    <property type="protein sequence ID" value="KAI1720561.1"/>
    <property type="molecule type" value="Genomic_DNA"/>
</dbReference>
<evidence type="ECO:0000313" key="2">
    <source>
        <dbReference type="EMBL" id="KAI1720561.1"/>
    </source>
</evidence>
<dbReference type="Proteomes" id="UP001201812">
    <property type="component" value="Unassembled WGS sequence"/>
</dbReference>
<dbReference type="AlphaFoldDB" id="A0AAD4NA32"/>
<reference evidence="2" key="1">
    <citation type="submission" date="2022-01" db="EMBL/GenBank/DDBJ databases">
        <title>Genome Sequence Resource for Two Populations of Ditylenchus destructor, the Migratory Endoparasitic Phytonematode.</title>
        <authorList>
            <person name="Zhang H."/>
            <person name="Lin R."/>
            <person name="Xie B."/>
        </authorList>
    </citation>
    <scope>NUCLEOTIDE SEQUENCE</scope>
    <source>
        <strain evidence="2">BazhouSP</strain>
    </source>
</reference>
<sequence length="132" mass="14127">MNNSTATLSRHPPTDTETSKGIECNDSVVQINCCIAMCGMGGRGPCSPYYMGRVSRCVPPSSFALFIYSDSSGRHSLSPLSCPSNEFSPNEMLSVGVSRCIYEVPAFVGPAGVYTQRGVEVLSLLVITPERP</sequence>
<name>A0AAD4NA32_9BILA</name>
<proteinExistence type="predicted"/>
<protein>
    <submittedName>
        <fullName evidence="2">Uncharacterized protein</fullName>
    </submittedName>
</protein>
<feature type="region of interest" description="Disordered" evidence="1">
    <location>
        <begin position="1"/>
        <end position="20"/>
    </location>
</feature>